<dbReference type="EnsemblPlants" id="MELO3C024088.2.1">
    <property type="protein sequence ID" value="MELO3C024088.2.1"/>
    <property type="gene ID" value="MELO3C024088.2"/>
</dbReference>
<dbReference type="InterPro" id="IPR050796">
    <property type="entry name" value="SCF_F-box_component"/>
</dbReference>
<protein>
    <recommendedName>
        <fullName evidence="4">F-box protein CPR30-like</fullName>
    </recommendedName>
</protein>
<feature type="domain" description="F-box" evidence="1">
    <location>
        <begin position="114"/>
        <end position="148"/>
    </location>
</feature>
<dbReference type="Pfam" id="PF08268">
    <property type="entry name" value="FBA_3"/>
    <property type="match status" value="1"/>
</dbReference>
<dbReference type="SUPFAM" id="SSF81383">
    <property type="entry name" value="F-box domain"/>
    <property type="match status" value="1"/>
</dbReference>
<dbReference type="AlphaFoldDB" id="A0A9I9DUK6"/>
<dbReference type="Gramene" id="MELO3C024088.2.1">
    <property type="protein sequence ID" value="MELO3C024088.2.1"/>
    <property type="gene ID" value="MELO3C024088.2"/>
</dbReference>
<dbReference type="NCBIfam" id="TIGR01640">
    <property type="entry name" value="F_box_assoc_1"/>
    <property type="match status" value="1"/>
</dbReference>
<evidence type="ECO:0000313" key="3">
    <source>
        <dbReference type="EnsemblPlants" id="MELO3C024088.2.1"/>
    </source>
</evidence>
<dbReference type="InterPro" id="IPR001810">
    <property type="entry name" value="F-box_dom"/>
</dbReference>
<proteinExistence type="predicted"/>
<organism evidence="3">
    <name type="scientific">Cucumis melo</name>
    <name type="common">Muskmelon</name>
    <dbReference type="NCBI Taxonomy" id="3656"/>
    <lineage>
        <taxon>Eukaryota</taxon>
        <taxon>Viridiplantae</taxon>
        <taxon>Streptophyta</taxon>
        <taxon>Embryophyta</taxon>
        <taxon>Tracheophyta</taxon>
        <taxon>Spermatophyta</taxon>
        <taxon>Magnoliopsida</taxon>
        <taxon>eudicotyledons</taxon>
        <taxon>Gunneridae</taxon>
        <taxon>Pentapetalae</taxon>
        <taxon>rosids</taxon>
        <taxon>fabids</taxon>
        <taxon>Cucurbitales</taxon>
        <taxon>Cucurbitaceae</taxon>
        <taxon>Benincaseae</taxon>
        <taxon>Cucumis</taxon>
    </lineage>
</organism>
<reference evidence="3" key="1">
    <citation type="submission" date="2023-03" db="UniProtKB">
        <authorList>
            <consortium name="EnsemblPlants"/>
        </authorList>
    </citation>
    <scope>IDENTIFICATION</scope>
</reference>
<name>A0A9I9DUK6_CUCME</name>
<evidence type="ECO:0008006" key="4">
    <source>
        <dbReference type="Google" id="ProtNLM"/>
    </source>
</evidence>
<dbReference type="PANTHER" id="PTHR31672:SF11">
    <property type="entry name" value="F-BOX PROTEIN CPR1-LIKE ISOFORM X2"/>
    <property type="match status" value="1"/>
</dbReference>
<accession>A0A9I9DUK6</accession>
<evidence type="ECO:0000259" key="1">
    <source>
        <dbReference type="Pfam" id="PF00646"/>
    </source>
</evidence>
<dbReference type="InterPro" id="IPR017451">
    <property type="entry name" value="F-box-assoc_interact_dom"/>
</dbReference>
<evidence type="ECO:0000259" key="2">
    <source>
        <dbReference type="Pfam" id="PF08268"/>
    </source>
</evidence>
<sequence length="485" mass="55673">EIGEIIGRCKSIPKYYNIHSHEDIYDELPIKATGQHELIFSLVHPYQTLFSTPFFFYSSIFRPHFSGVQTSSMKEESNCKRIASMSRSAKKSELVRNVEEKRKQQESLIPYVHEDCVSNILIRLPLDSLHRSMFVCKHWFNIICSPTFVETHFRCSESVLIFNAPTRYEETSPHFTPSLPHSRKSNTFSIEAKYMQSSESLSLFHNLEPTSKTFIQFLEFQDGISNVGEYSLSCFGQIRATCNGLILLDNKLKIGGLIVINPVTRKLTALPPGTLNSSHNESYGFAYDYVSGRYKVVHLFRDALLYISCEIFILGTEKWRAVDGPPFGLFGWFGYKPVEAIGALHWIPQVNHSNCIVSLEIENEKFQTIPLPNSCNRYDGIVEIGSSLSYVTHKETHTDIWILKGLSGEVWIKQHSINIGCRMDMVPLLSFRIRGDLIFKSKDGFFYIYDFELRSITKVENKKRLRLSSDFLFPHVNSMVSWSSS</sequence>
<dbReference type="InterPro" id="IPR036047">
    <property type="entry name" value="F-box-like_dom_sf"/>
</dbReference>
<dbReference type="PANTHER" id="PTHR31672">
    <property type="entry name" value="BNACNNG10540D PROTEIN"/>
    <property type="match status" value="1"/>
</dbReference>
<feature type="domain" description="F-box associated beta-propeller type 3" evidence="2">
    <location>
        <begin position="231"/>
        <end position="462"/>
    </location>
</feature>
<dbReference type="Pfam" id="PF00646">
    <property type="entry name" value="F-box"/>
    <property type="match status" value="1"/>
</dbReference>
<dbReference type="InterPro" id="IPR013187">
    <property type="entry name" value="F-box-assoc_dom_typ3"/>
</dbReference>